<dbReference type="InterPro" id="IPR045324">
    <property type="entry name" value="Small_multidrug_res"/>
</dbReference>
<evidence type="ECO:0000313" key="10">
    <source>
        <dbReference type="Proteomes" id="UP001519307"/>
    </source>
</evidence>
<dbReference type="Gene3D" id="1.10.3730.20">
    <property type="match status" value="1"/>
</dbReference>
<keyword evidence="2" id="KW-0813">Transport</keyword>
<dbReference type="PANTHER" id="PTHR30561">
    <property type="entry name" value="SMR FAMILY PROTON-DEPENDENT DRUG EFFLUX TRANSPORTER SUGE"/>
    <property type="match status" value="1"/>
</dbReference>
<evidence type="ECO:0000256" key="2">
    <source>
        <dbReference type="ARBA" id="ARBA00022448"/>
    </source>
</evidence>
<name>A0ABS4KVQ3_9CLOT</name>
<evidence type="ECO:0000313" key="9">
    <source>
        <dbReference type="EMBL" id="MBP2034126.1"/>
    </source>
</evidence>
<reference evidence="9 10" key="1">
    <citation type="submission" date="2021-03" db="EMBL/GenBank/DDBJ databases">
        <title>Genomic Encyclopedia of Type Strains, Phase IV (KMG-IV): sequencing the most valuable type-strain genomes for metagenomic binning, comparative biology and taxonomic classification.</title>
        <authorList>
            <person name="Goeker M."/>
        </authorList>
    </citation>
    <scope>NUCLEOTIDE SEQUENCE [LARGE SCALE GENOMIC DNA]</scope>
    <source>
        <strain evidence="9 10">DSM 28783</strain>
    </source>
</reference>
<dbReference type="Pfam" id="PF00893">
    <property type="entry name" value="Multi_Drug_Res"/>
    <property type="match status" value="1"/>
</dbReference>
<keyword evidence="10" id="KW-1185">Reference proteome</keyword>
<feature type="transmembrane region" description="Helical" evidence="8">
    <location>
        <begin position="84"/>
        <end position="102"/>
    </location>
</feature>
<protein>
    <submittedName>
        <fullName evidence="9">Small multidrug resistance pump</fullName>
    </submittedName>
</protein>
<keyword evidence="6 8" id="KW-0472">Membrane</keyword>
<evidence type="ECO:0000256" key="5">
    <source>
        <dbReference type="ARBA" id="ARBA00022989"/>
    </source>
</evidence>
<proteinExistence type="inferred from homology"/>
<dbReference type="SUPFAM" id="SSF103481">
    <property type="entry name" value="Multidrug resistance efflux transporter EmrE"/>
    <property type="match status" value="1"/>
</dbReference>
<evidence type="ECO:0000256" key="6">
    <source>
        <dbReference type="ARBA" id="ARBA00023136"/>
    </source>
</evidence>
<feature type="transmembrane region" description="Helical" evidence="8">
    <location>
        <begin position="57"/>
        <end position="78"/>
    </location>
</feature>
<dbReference type="Proteomes" id="UP001519307">
    <property type="component" value="Unassembled WGS sequence"/>
</dbReference>
<gene>
    <name evidence="9" type="ORF">J2Z42_002853</name>
</gene>
<dbReference type="InterPro" id="IPR037185">
    <property type="entry name" value="EmrE-like"/>
</dbReference>
<keyword evidence="4 7" id="KW-0812">Transmembrane</keyword>
<dbReference type="PANTHER" id="PTHR30561:SF1">
    <property type="entry name" value="MULTIDRUG TRANSPORTER EMRE"/>
    <property type="match status" value="1"/>
</dbReference>
<keyword evidence="5 8" id="KW-1133">Transmembrane helix</keyword>
<evidence type="ECO:0000256" key="7">
    <source>
        <dbReference type="RuleBase" id="RU003942"/>
    </source>
</evidence>
<comment type="similarity">
    <text evidence="7">Belongs to the drug/metabolite transporter (DMT) superfamily. Small multidrug resistance (SMR) (TC 2.A.7.1) family.</text>
</comment>
<feature type="transmembrane region" description="Helical" evidence="8">
    <location>
        <begin position="32"/>
        <end position="50"/>
    </location>
</feature>
<evidence type="ECO:0000256" key="3">
    <source>
        <dbReference type="ARBA" id="ARBA00022475"/>
    </source>
</evidence>
<accession>A0ABS4KVQ3</accession>
<keyword evidence="3" id="KW-1003">Cell membrane</keyword>
<dbReference type="EMBL" id="JAGGLM010000032">
    <property type="protein sequence ID" value="MBP2034126.1"/>
    <property type="molecule type" value="Genomic_DNA"/>
</dbReference>
<comment type="subcellular location">
    <subcellularLocation>
        <location evidence="1 7">Cell membrane</location>
        <topology evidence="1 7">Multi-pass membrane protein</topology>
    </subcellularLocation>
</comment>
<evidence type="ECO:0000256" key="1">
    <source>
        <dbReference type="ARBA" id="ARBA00004651"/>
    </source>
</evidence>
<evidence type="ECO:0000256" key="8">
    <source>
        <dbReference type="SAM" id="Phobius"/>
    </source>
</evidence>
<evidence type="ECO:0000256" key="4">
    <source>
        <dbReference type="ARBA" id="ARBA00022692"/>
    </source>
</evidence>
<dbReference type="InterPro" id="IPR000390">
    <property type="entry name" value="Small_drug/metabolite_transptr"/>
</dbReference>
<organism evidence="9 10">
    <name type="scientific">Clostridium algifaecis</name>
    <dbReference type="NCBI Taxonomy" id="1472040"/>
    <lineage>
        <taxon>Bacteria</taxon>
        <taxon>Bacillati</taxon>
        <taxon>Bacillota</taxon>
        <taxon>Clostridia</taxon>
        <taxon>Eubacteriales</taxon>
        <taxon>Clostridiaceae</taxon>
        <taxon>Clostridium</taxon>
    </lineage>
</organism>
<sequence>MEWIYLIIAIAFETLGTTCMKLSEGFTKVLPALGTLITYVLCFIFLSMSLKKISVSVAYAIWGAAGTTIIAIIGVIVFKESINILKVISILFIILGVIGLNLSSTSH</sequence>
<dbReference type="RefSeq" id="WP_209703357.1">
    <property type="nucleotide sequence ID" value="NZ_JAGGLM010000032.1"/>
</dbReference>
<comment type="caution">
    <text evidence="9">The sequence shown here is derived from an EMBL/GenBank/DDBJ whole genome shotgun (WGS) entry which is preliminary data.</text>
</comment>